<organism evidence="20 21">
    <name type="scientific">Paenibacillus nasutitermitis</name>
    <dbReference type="NCBI Taxonomy" id="1652958"/>
    <lineage>
        <taxon>Bacteria</taxon>
        <taxon>Bacillati</taxon>
        <taxon>Bacillota</taxon>
        <taxon>Bacilli</taxon>
        <taxon>Bacillales</taxon>
        <taxon>Paenibacillaceae</taxon>
        <taxon>Paenibacillus</taxon>
    </lineage>
</organism>
<dbReference type="InterPro" id="IPR036097">
    <property type="entry name" value="HisK_dim/P_sf"/>
</dbReference>
<dbReference type="SMART" id="SM00304">
    <property type="entry name" value="HAMP"/>
    <property type="match status" value="1"/>
</dbReference>
<dbReference type="CDD" id="cd00082">
    <property type="entry name" value="HisKA"/>
    <property type="match status" value="1"/>
</dbReference>
<evidence type="ECO:0000256" key="12">
    <source>
        <dbReference type="ARBA" id="ARBA00023012"/>
    </source>
</evidence>
<evidence type="ECO:0000256" key="2">
    <source>
        <dbReference type="ARBA" id="ARBA00004651"/>
    </source>
</evidence>
<evidence type="ECO:0000256" key="10">
    <source>
        <dbReference type="ARBA" id="ARBA00022840"/>
    </source>
</evidence>
<evidence type="ECO:0000256" key="14">
    <source>
        <dbReference type="ARBA" id="ARBA00023136"/>
    </source>
</evidence>
<keyword evidence="11 17" id="KW-1133">Transmembrane helix</keyword>
<dbReference type="Gene3D" id="1.10.287.130">
    <property type="match status" value="1"/>
</dbReference>
<dbReference type="InterPro" id="IPR036890">
    <property type="entry name" value="HATPase_C_sf"/>
</dbReference>
<evidence type="ECO:0000256" key="3">
    <source>
        <dbReference type="ARBA" id="ARBA00012438"/>
    </source>
</evidence>
<dbReference type="Proteomes" id="UP000612456">
    <property type="component" value="Unassembled WGS sequence"/>
</dbReference>
<feature type="transmembrane region" description="Helical" evidence="17">
    <location>
        <begin position="160"/>
        <end position="181"/>
    </location>
</feature>
<keyword evidence="7 17" id="KW-0812">Transmembrane</keyword>
<feature type="transmembrane region" description="Helical" evidence="17">
    <location>
        <begin position="6"/>
        <end position="26"/>
    </location>
</feature>
<dbReference type="SUPFAM" id="SSF55874">
    <property type="entry name" value="ATPase domain of HSP90 chaperone/DNA topoisomerase II/histidine kinase"/>
    <property type="match status" value="1"/>
</dbReference>
<dbReference type="Pfam" id="PF02518">
    <property type="entry name" value="HATPase_c"/>
    <property type="match status" value="1"/>
</dbReference>
<evidence type="ECO:0000256" key="8">
    <source>
        <dbReference type="ARBA" id="ARBA00022741"/>
    </source>
</evidence>
<comment type="catalytic activity">
    <reaction evidence="1">
        <text>ATP + protein L-histidine = ADP + protein N-phospho-L-histidine.</text>
        <dbReference type="EC" id="2.7.13.3"/>
    </reaction>
</comment>
<dbReference type="PROSITE" id="PS50109">
    <property type="entry name" value="HIS_KIN"/>
    <property type="match status" value="1"/>
</dbReference>
<evidence type="ECO:0000256" key="6">
    <source>
        <dbReference type="ARBA" id="ARBA00022679"/>
    </source>
</evidence>
<keyword evidence="8" id="KW-0547">Nucleotide-binding</keyword>
<comment type="caution">
    <text evidence="20">The sequence shown here is derived from an EMBL/GenBank/DDBJ whole genome shotgun (WGS) entry which is preliminary data.</text>
</comment>
<dbReference type="FunFam" id="3.30.565.10:FF:000006">
    <property type="entry name" value="Sensor histidine kinase WalK"/>
    <property type="match status" value="1"/>
</dbReference>
<proteinExistence type="predicted"/>
<keyword evidence="12" id="KW-0902">Two-component regulatory system</keyword>
<evidence type="ECO:0000259" key="18">
    <source>
        <dbReference type="PROSITE" id="PS50109"/>
    </source>
</evidence>
<dbReference type="CDD" id="cd06225">
    <property type="entry name" value="HAMP"/>
    <property type="match status" value="1"/>
</dbReference>
<protein>
    <recommendedName>
        <fullName evidence="16">Heme sensor protein HssS</fullName>
        <ecNumber evidence="3">2.7.13.3</ecNumber>
    </recommendedName>
</protein>
<dbReference type="GO" id="GO:0005524">
    <property type="term" value="F:ATP binding"/>
    <property type="evidence" value="ECO:0007669"/>
    <property type="project" value="UniProtKB-KW"/>
</dbReference>
<dbReference type="InterPro" id="IPR003661">
    <property type="entry name" value="HisK_dim/P_dom"/>
</dbReference>
<feature type="domain" description="HAMP" evidence="19">
    <location>
        <begin position="184"/>
        <end position="236"/>
    </location>
</feature>
<evidence type="ECO:0000256" key="7">
    <source>
        <dbReference type="ARBA" id="ARBA00022692"/>
    </source>
</evidence>
<evidence type="ECO:0000256" key="9">
    <source>
        <dbReference type="ARBA" id="ARBA00022777"/>
    </source>
</evidence>
<dbReference type="AlphaFoldDB" id="A0A917DNA5"/>
<keyword evidence="14 17" id="KW-0472">Membrane</keyword>
<dbReference type="InterPro" id="IPR004358">
    <property type="entry name" value="Sig_transdc_His_kin-like_C"/>
</dbReference>
<evidence type="ECO:0000256" key="17">
    <source>
        <dbReference type="SAM" id="Phobius"/>
    </source>
</evidence>
<keyword evidence="21" id="KW-1185">Reference proteome</keyword>
<dbReference type="RefSeq" id="WP_188989450.1">
    <property type="nucleotide sequence ID" value="NZ_BMHP01000001.1"/>
</dbReference>
<feature type="domain" description="Histidine kinase" evidence="18">
    <location>
        <begin position="244"/>
        <end position="459"/>
    </location>
</feature>
<keyword evidence="5" id="KW-0597">Phosphoprotein</keyword>
<evidence type="ECO:0000256" key="4">
    <source>
        <dbReference type="ARBA" id="ARBA00022475"/>
    </source>
</evidence>
<dbReference type="SMART" id="SM00388">
    <property type="entry name" value="HisKA"/>
    <property type="match status" value="1"/>
</dbReference>
<dbReference type="Pfam" id="PF00672">
    <property type="entry name" value="HAMP"/>
    <property type="match status" value="1"/>
</dbReference>
<dbReference type="InterPro" id="IPR003594">
    <property type="entry name" value="HATPase_dom"/>
</dbReference>
<dbReference type="PANTHER" id="PTHR45528">
    <property type="entry name" value="SENSOR HISTIDINE KINASE CPXA"/>
    <property type="match status" value="1"/>
</dbReference>
<comment type="subcellular location">
    <subcellularLocation>
        <location evidence="2">Cell membrane</location>
        <topology evidence="2">Multi-pass membrane protein</topology>
    </subcellularLocation>
</comment>
<dbReference type="EMBL" id="BMHP01000001">
    <property type="protein sequence ID" value="GGD53404.1"/>
    <property type="molecule type" value="Genomic_DNA"/>
</dbReference>
<evidence type="ECO:0000259" key="19">
    <source>
        <dbReference type="PROSITE" id="PS50885"/>
    </source>
</evidence>
<dbReference type="SUPFAM" id="SSF158472">
    <property type="entry name" value="HAMP domain-like"/>
    <property type="match status" value="1"/>
</dbReference>
<dbReference type="Pfam" id="PF00512">
    <property type="entry name" value="HisKA"/>
    <property type="match status" value="1"/>
</dbReference>
<evidence type="ECO:0000256" key="1">
    <source>
        <dbReference type="ARBA" id="ARBA00000085"/>
    </source>
</evidence>
<evidence type="ECO:0000256" key="13">
    <source>
        <dbReference type="ARBA" id="ARBA00023026"/>
    </source>
</evidence>
<gene>
    <name evidence="20" type="ORF">GCM10010911_08740</name>
</gene>
<keyword evidence="6" id="KW-0808">Transferase</keyword>
<dbReference type="GO" id="GO:0000155">
    <property type="term" value="F:phosphorelay sensor kinase activity"/>
    <property type="evidence" value="ECO:0007669"/>
    <property type="project" value="InterPro"/>
</dbReference>
<dbReference type="EC" id="2.7.13.3" evidence="3"/>
<evidence type="ECO:0000256" key="16">
    <source>
        <dbReference type="ARBA" id="ARBA00040841"/>
    </source>
</evidence>
<dbReference type="CDD" id="cd00075">
    <property type="entry name" value="HATPase"/>
    <property type="match status" value="1"/>
</dbReference>
<dbReference type="PROSITE" id="PS50885">
    <property type="entry name" value="HAMP"/>
    <property type="match status" value="1"/>
</dbReference>
<dbReference type="InterPro" id="IPR050398">
    <property type="entry name" value="HssS/ArlS-like"/>
</dbReference>
<evidence type="ECO:0000256" key="15">
    <source>
        <dbReference type="ARBA" id="ARBA00037219"/>
    </source>
</evidence>
<dbReference type="Gene3D" id="3.30.565.10">
    <property type="entry name" value="Histidine kinase-like ATPase, C-terminal domain"/>
    <property type="match status" value="1"/>
</dbReference>
<evidence type="ECO:0000256" key="5">
    <source>
        <dbReference type="ARBA" id="ARBA00022553"/>
    </source>
</evidence>
<dbReference type="FunFam" id="1.10.287.130:FF:000001">
    <property type="entry name" value="Two-component sensor histidine kinase"/>
    <property type="match status" value="1"/>
</dbReference>
<evidence type="ECO:0000313" key="21">
    <source>
        <dbReference type="Proteomes" id="UP000612456"/>
    </source>
</evidence>
<dbReference type="SMART" id="SM00387">
    <property type="entry name" value="HATPase_c"/>
    <property type="match status" value="1"/>
</dbReference>
<name>A0A917DNA5_9BACL</name>
<dbReference type="SUPFAM" id="SSF47384">
    <property type="entry name" value="Homodimeric domain of signal transducing histidine kinase"/>
    <property type="match status" value="1"/>
</dbReference>
<keyword evidence="13" id="KW-0843">Virulence</keyword>
<keyword evidence="4" id="KW-1003">Cell membrane</keyword>
<dbReference type="PANTHER" id="PTHR45528:SF11">
    <property type="entry name" value="HISTIDINE KINASE"/>
    <property type="match status" value="1"/>
</dbReference>
<evidence type="ECO:0000256" key="11">
    <source>
        <dbReference type="ARBA" id="ARBA00022989"/>
    </source>
</evidence>
<dbReference type="GO" id="GO:0005886">
    <property type="term" value="C:plasma membrane"/>
    <property type="evidence" value="ECO:0007669"/>
    <property type="project" value="UniProtKB-SubCell"/>
</dbReference>
<reference evidence="20" key="2">
    <citation type="submission" date="2020-09" db="EMBL/GenBank/DDBJ databases">
        <authorList>
            <person name="Sun Q."/>
            <person name="Zhou Y."/>
        </authorList>
    </citation>
    <scope>NUCLEOTIDE SEQUENCE</scope>
    <source>
        <strain evidence="20">CGMCC 1.15178</strain>
    </source>
</reference>
<keyword evidence="9 20" id="KW-0418">Kinase</keyword>
<dbReference type="PRINTS" id="PR00344">
    <property type="entry name" value="BCTRLSENSOR"/>
</dbReference>
<evidence type="ECO:0000313" key="20">
    <source>
        <dbReference type="EMBL" id="GGD53404.1"/>
    </source>
</evidence>
<comment type="function">
    <text evidence="15">Member of the two-component regulatory system HssS/HssR involved in intracellular heme homeostasis and tempering of staphylococcal virulence. HssS functions as a heme sensor histidine kinase which is autophosphorylated at a histidine residue and transfers its phosphate group to an aspartate residue of HssR. HssR/HssS activates the expression of hrtAB, an efflux pump, in response to extracellular heme, hemin, hemoglobin or blood.</text>
</comment>
<dbReference type="InterPro" id="IPR003660">
    <property type="entry name" value="HAMP_dom"/>
</dbReference>
<sequence>MKSLYYRVLFITIATVAVSSLLGFLASNLYYHTKLKAFNDEKLIRIAGETRNFASEHPDLADSYLQSAAELGYEIYLTDGSGIDRFYGNEFREHDLLPENVRLVLGGDVYHGVASFPNKPFVTGFFENSLSNTVGIPLQLDGKSYALFLRPDTMLQFGELRIFFALVGGLTVVFSLLFFLISTRYLVKPITKLSEATKKIAQGHYNLTLPKNRRDEIGQLGVHFTMMGKELERVEQARRQFVADVSHEIQSPLTSIHGFAQTLSNPELSAEERIRYAAVIAEESGHLSRLGRQLLTLSSLEQSVDGMNIASFRLKPHIRQVVQVLEWQLAEKKLALGLSVPDDLVIKADEDLLSQVWMNLLANAVKYTPDEGTIRVSAKLTGGQIEVAISDTGQGIPDVELPFLFDRFYRADHSRERSTGGSGLGLSIVQKIVHMHGGQIELASKQGQGTTVTVKLPQL</sequence>
<accession>A0A917DNA5</accession>
<keyword evidence="10" id="KW-0067">ATP-binding</keyword>
<reference evidence="20" key="1">
    <citation type="journal article" date="2014" name="Int. J. Syst. Evol. Microbiol.">
        <title>Complete genome sequence of Corynebacterium casei LMG S-19264T (=DSM 44701T), isolated from a smear-ripened cheese.</title>
        <authorList>
            <consortium name="US DOE Joint Genome Institute (JGI-PGF)"/>
            <person name="Walter F."/>
            <person name="Albersmeier A."/>
            <person name="Kalinowski J."/>
            <person name="Ruckert C."/>
        </authorList>
    </citation>
    <scope>NUCLEOTIDE SEQUENCE</scope>
    <source>
        <strain evidence="20">CGMCC 1.15178</strain>
    </source>
</reference>
<dbReference type="InterPro" id="IPR005467">
    <property type="entry name" value="His_kinase_dom"/>
</dbReference>
<dbReference type="Gene3D" id="6.10.340.10">
    <property type="match status" value="1"/>
</dbReference>